<dbReference type="InterPro" id="IPR011950">
    <property type="entry name" value="HAD-SF_hydro_IA_CTE7"/>
</dbReference>
<dbReference type="GO" id="GO:0046380">
    <property type="term" value="P:N-acetylneuraminate biosynthetic process"/>
    <property type="evidence" value="ECO:0007669"/>
    <property type="project" value="TreeGrafter"/>
</dbReference>
<dbReference type="AlphaFoldDB" id="A0A0C9R9P7"/>
<feature type="region of interest" description="Disordered" evidence="4">
    <location>
        <begin position="247"/>
        <end position="266"/>
    </location>
</feature>
<sequence>NTSITKIDPMAYRTRTSEITTILFDLDNTLIETRKGDCLACKKLSEELTLLYNIPQETAAKITGNYLKQFRKCPDNSAYDLDTWRSSLWAKALGQKYSHITTKIYERWLYLRYYYLKMSPDTVEMLVELRKKYLLGLITNGPSSAQREKITRLELSPYFDIVLVSGDLPWEKPQVEIFLEACRSLGVRPSSCIMVGDKLESDIKGGIESGLAGTVWIPLTDKTRPSVDDPKPDYTIKHVTDLMGILNKRPDAPELEDSSSNASDGS</sequence>
<dbReference type="InterPro" id="IPR023214">
    <property type="entry name" value="HAD_sf"/>
</dbReference>
<dbReference type="SUPFAM" id="SSF56784">
    <property type="entry name" value="HAD-like"/>
    <property type="match status" value="1"/>
</dbReference>
<evidence type="ECO:0000256" key="2">
    <source>
        <dbReference type="ARBA" id="ARBA00022801"/>
    </source>
</evidence>
<dbReference type="EMBL" id="GBYB01004925">
    <property type="protein sequence ID" value="JAG74692.1"/>
    <property type="molecule type" value="Transcribed_RNA"/>
</dbReference>
<dbReference type="InterPro" id="IPR006439">
    <property type="entry name" value="HAD-SF_hydro_IA"/>
</dbReference>
<dbReference type="GO" id="GO:0050124">
    <property type="term" value="F:N-acylneuraminate-9-phosphatase activity"/>
    <property type="evidence" value="ECO:0007669"/>
    <property type="project" value="TreeGrafter"/>
</dbReference>
<comment type="cofactor">
    <cofactor evidence="1">
        <name>Mg(2+)</name>
        <dbReference type="ChEBI" id="CHEBI:18420"/>
    </cofactor>
</comment>
<organism evidence="5">
    <name type="scientific">Fopius arisanus</name>
    <dbReference type="NCBI Taxonomy" id="64838"/>
    <lineage>
        <taxon>Eukaryota</taxon>
        <taxon>Metazoa</taxon>
        <taxon>Ecdysozoa</taxon>
        <taxon>Arthropoda</taxon>
        <taxon>Hexapoda</taxon>
        <taxon>Insecta</taxon>
        <taxon>Pterygota</taxon>
        <taxon>Neoptera</taxon>
        <taxon>Endopterygota</taxon>
        <taxon>Hymenoptera</taxon>
        <taxon>Apocrita</taxon>
        <taxon>Ichneumonoidea</taxon>
        <taxon>Braconidae</taxon>
        <taxon>Opiinae</taxon>
        <taxon>Fopius</taxon>
    </lineage>
</organism>
<dbReference type="SFLD" id="SFLDS00003">
    <property type="entry name" value="Haloacid_Dehalogenase"/>
    <property type="match status" value="1"/>
</dbReference>
<evidence type="ECO:0000256" key="3">
    <source>
        <dbReference type="ARBA" id="ARBA00022842"/>
    </source>
</evidence>
<evidence type="ECO:0000256" key="1">
    <source>
        <dbReference type="ARBA" id="ARBA00001946"/>
    </source>
</evidence>
<dbReference type="SFLD" id="SFLDG01129">
    <property type="entry name" value="C1.5:_HAD__Beta-PGM__Phosphata"/>
    <property type="match status" value="1"/>
</dbReference>
<dbReference type="Gene3D" id="1.20.120.710">
    <property type="entry name" value="Haloacid dehalogenase hydrolase-like domain"/>
    <property type="match status" value="1"/>
</dbReference>
<dbReference type="NCBIfam" id="TIGR01549">
    <property type="entry name" value="HAD-SF-IA-v1"/>
    <property type="match status" value="1"/>
</dbReference>
<dbReference type="PANTHER" id="PTHR46470">
    <property type="entry name" value="N-ACYLNEURAMINATE-9-PHOSPHATASE"/>
    <property type="match status" value="1"/>
</dbReference>
<evidence type="ECO:0000313" key="5">
    <source>
        <dbReference type="EMBL" id="JAG74692.1"/>
    </source>
</evidence>
<feature type="non-terminal residue" evidence="5">
    <location>
        <position position="1"/>
    </location>
</feature>
<dbReference type="InterPro" id="IPR041492">
    <property type="entry name" value="HAD_2"/>
</dbReference>
<evidence type="ECO:0000256" key="4">
    <source>
        <dbReference type="SAM" id="MobiDB-lite"/>
    </source>
</evidence>
<dbReference type="InterPro" id="IPR051400">
    <property type="entry name" value="HAD-like_hydrolase"/>
</dbReference>
<dbReference type="PANTHER" id="PTHR46470:SF3">
    <property type="entry name" value="N-ACYLNEURAMINATE-9-PHOSPHATASE"/>
    <property type="match status" value="1"/>
</dbReference>
<protein>
    <submittedName>
        <fullName evidence="5">Nanp protein</fullName>
    </submittedName>
</protein>
<dbReference type="NCBIfam" id="TIGR02253">
    <property type="entry name" value="CTE7"/>
    <property type="match status" value="1"/>
</dbReference>
<keyword evidence="2" id="KW-0378">Hydrolase</keyword>
<accession>A0A0C9R9P7</accession>
<dbReference type="Pfam" id="PF13419">
    <property type="entry name" value="HAD_2"/>
    <property type="match status" value="1"/>
</dbReference>
<keyword evidence="3" id="KW-0460">Magnesium</keyword>
<dbReference type="InterPro" id="IPR036412">
    <property type="entry name" value="HAD-like_sf"/>
</dbReference>
<gene>
    <name evidence="5" type="primary">Nanp</name>
    <name evidence="5" type="ORF">g.48018</name>
</gene>
<proteinExistence type="predicted"/>
<name>A0A0C9R9P7_9HYME</name>
<dbReference type="Gene3D" id="3.40.50.1000">
    <property type="entry name" value="HAD superfamily/HAD-like"/>
    <property type="match status" value="1"/>
</dbReference>
<reference evidence="5" key="1">
    <citation type="submission" date="2015-01" db="EMBL/GenBank/DDBJ databases">
        <title>Transcriptome Assembly of Fopius arisanus.</title>
        <authorList>
            <person name="Geib S."/>
        </authorList>
    </citation>
    <scope>NUCLEOTIDE SEQUENCE</scope>
</reference>